<proteinExistence type="predicted"/>
<organism evidence="1 2">
    <name type="scientific">Caerostris darwini</name>
    <dbReference type="NCBI Taxonomy" id="1538125"/>
    <lineage>
        <taxon>Eukaryota</taxon>
        <taxon>Metazoa</taxon>
        <taxon>Ecdysozoa</taxon>
        <taxon>Arthropoda</taxon>
        <taxon>Chelicerata</taxon>
        <taxon>Arachnida</taxon>
        <taxon>Araneae</taxon>
        <taxon>Araneomorphae</taxon>
        <taxon>Entelegynae</taxon>
        <taxon>Araneoidea</taxon>
        <taxon>Araneidae</taxon>
        <taxon>Caerostris</taxon>
    </lineage>
</organism>
<evidence type="ECO:0000313" key="1">
    <source>
        <dbReference type="EMBL" id="GIY54163.1"/>
    </source>
</evidence>
<gene>
    <name evidence="1" type="ORF">CDAR_446201</name>
</gene>
<dbReference type="AlphaFoldDB" id="A0AAV4U8S8"/>
<keyword evidence="2" id="KW-1185">Reference proteome</keyword>
<name>A0AAV4U8S8_9ARAC</name>
<reference evidence="1 2" key="1">
    <citation type="submission" date="2021-06" db="EMBL/GenBank/DDBJ databases">
        <title>Caerostris darwini draft genome.</title>
        <authorList>
            <person name="Kono N."/>
            <person name="Arakawa K."/>
        </authorList>
    </citation>
    <scope>NUCLEOTIDE SEQUENCE [LARGE SCALE GENOMIC DNA]</scope>
</reference>
<comment type="caution">
    <text evidence="1">The sequence shown here is derived from an EMBL/GenBank/DDBJ whole genome shotgun (WGS) entry which is preliminary data.</text>
</comment>
<dbReference type="Proteomes" id="UP001054837">
    <property type="component" value="Unassembled WGS sequence"/>
</dbReference>
<evidence type="ECO:0000313" key="2">
    <source>
        <dbReference type="Proteomes" id="UP001054837"/>
    </source>
</evidence>
<dbReference type="EMBL" id="BPLQ01010883">
    <property type="protein sequence ID" value="GIY54163.1"/>
    <property type="molecule type" value="Genomic_DNA"/>
</dbReference>
<protein>
    <submittedName>
        <fullName evidence="1">Uncharacterized protein</fullName>
    </submittedName>
</protein>
<sequence>MSMLGAPSKTHNGQIVTLRKSGKRFKFRRQVLSATFALTLSLSHFLKKIGMYQLEEMRHLNAKVWVTD</sequence>
<accession>A0AAV4U8S8</accession>